<dbReference type="EMBL" id="LS974202">
    <property type="protein sequence ID" value="SSC13419.1"/>
    <property type="molecule type" value="Genomic_DNA"/>
</dbReference>
<name>A0A7Z7PS35_9BACT</name>
<gene>
    <name evidence="1" type="ORF">MESINF_1979</name>
</gene>
<reference evidence="1 2" key="1">
    <citation type="submission" date="2017-01" db="EMBL/GenBank/DDBJ databases">
        <authorList>
            <person name="Erauso G."/>
        </authorList>
    </citation>
    <scope>NUCLEOTIDE SEQUENCE [LARGE SCALE GENOMIC DNA]</scope>
    <source>
        <strain evidence="1">MESINF1</strain>
    </source>
</reference>
<keyword evidence="2" id="KW-1185">Reference proteome</keyword>
<protein>
    <submittedName>
        <fullName evidence="1">Uncharacterized protein</fullName>
    </submittedName>
</protein>
<dbReference type="KEGG" id="minf:MESINF_1979"/>
<accession>A0A7Z7PS35</accession>
<sequence length="113" mass="12631">MSLSFNEVILYGIATSDPVSTEYGGFFNLGVKRFSKAGEILDTFEVRFSKKSTGRVVTEIYAGSALLMKGALRISKRGHHIDLEDFVVTTGFFDRDLGIEIPRVVNKLGRDYF</sequence>
<dbReference type="RefSeq" id="WP_169699571.1">
    <property type="nucleotide sequence ID" value="NZ_LS974202.1"/>
</dbReference>
<dbReference type="AlphaFoldDB" id="A0A7Z7PS35"/>
<evidence type="ECO:0000313" key="1">
    <source>
        <dbReference type="EMBL" id="SSC13419.1"/>
    </source>
</evidence>
<organism evidence="1 2">
    <name type="scientific">Mesotoga infera</name>
    <dbReference type="NCBI Taxonomy" id="1236046"/>
    <lineage>
        <taxon>Bacteria</taxon>
        <taxon>Thermotogati</taxon>
        <taxon>Thermotogota</taxon>
        <taxon>Thermotogae</taxon>
        <taxon>Kosmotogales</taxon>
        <taxon>Kosmotogaceae</taxon>
        <taxon>Mesotoga</taxon>
    </lineage>
</organism>
<proteinExistence type="predicted"/>
<dbReference type="Proteomes" id="UP000250796">
    <property type="component" value="Chromosome MESINF"/>
</dbReference>
<evidence type="ECO:0000313" key="2">
    <source>
        <dbReference type="Proteomes" id="UP000250796"/>
    </source>
</evidence>